<dbReference type="AlphaFoldDB" id="A0A0P9JZG2"/>
<dbReference type="InterPro" id="IPR011041">
    <property type="entry name" value="Quinoprot_gluc/sorb_DH_b-prop"/>
</dbReference>
<accession>A0A0P9JZG2</accession>
<dbReference type="PANTHER" id="PTHR19328:SF75">
    <property type="entry name" value="ALDOSE SUGAR DEHYDROGENASE YLII"/>
    <property type="match status" value="1"/>
</dbReference>
<dbReference type="PANTHER" id="PTHR19328">
    <property type="entry name" value="HEDGEHOG-INTERACTING PROTEIN"/>
    <property type="match status" value="1"/>
</dbReference>
<evidence type="ECO:0000313" key="4">
    <source>
        <dbReference type="Proteomes" id="UP000278587"/>
    </source>
</evidence>
<organism evidence="3 4">
    <name type="scientific">Pseudomonas caricapapayae</name>
    <dbReference type="NCBI Taxonomy" id="46678"/>
    <lineage>
        <taxon>Bacteria</taxon>
        <taxon>Pseudomonadati</taxon>
        <taxon>Pseudomonadota</taxon>
        <taxon>Gammaproteobacteria</taxon>
        <taxon>Pseudomonadales</taxon>
        <taxon>Pseudomonadaceae</taxon>
        <taxon>Pseudomonas</taxon>
    </lineage>
</organism>
<dbReference type="Pfam" id="PF07995">
    <property type="entry name" value="GSDH"/>
    <property type="match status" value="1"/>
</dbReference>
<feature type="compositionally biased region" description="Low complexity" evidence="1">
    <location>
        <begin position="22"/>
        <end position="45"/>
    </location>
</feature>
<comment type="caution">
    <text evidence="3">The sequence shown here is derived from an EMBL/GenBank/DDBJ whole genome shotgun (WGS) entry which is preliminary data.</text>
</comment>
<feature type="region of interest" description="Disordered" evidence="1">
    <location>
        <begin position="21"/>
        <end position="48"/>
    </location>
</feature>
<gene>
    <name evidence="3" type="ORF">ALQ84_05063</name>
</gene>
<name>A0A0P9JZG2_9PSED</name>
<protein>
    <recommendedName>
        <fullName evidence="2">Glucose/Sorbosone dehydrogenase domain-containing protein</fullName>
    </recommendedName>
</protein>
<dbReference type="Gene3D" id="2.120.10.30">
    <property type="entry name" value="TolB, C-terminal domain"/>
    <property type="match status" value="1"/>
</dbReference>
<reference evidence="3 4" key="1">
    <citation type="submission" date="2018-08" db="EMBL/GenBank/DDBJ databases">
        <title>Recombination of ecologically and evolutionarily significant loci maintains genetic cohesion in the Pseudomonas syringae species complex.</title>
        <authorList>
            <person name="Dillon M."/>
            <person name="Thakur S."/>
            <person name="Almeida R.N.D."/>
            <person name="Weir B.S."/>
            <person name="Guttman D.S."/>
        </authorList>
    </citation>
    <scope>NUCLEOTIDE SEQUENCE [LARGE SCALE GENOMIC DNA]</scope>
    <source>
        <strain evidence="3 4">ICMP 4086</strain>
    </source>
</reference>
<feature type="compositionally biased region" description="Polar residues" evidence="1">
    <location>
        <begin position="93"/>
        <end position="105"/>
    </location>
</feature>
<proteinExistence type="predicted"/>
<dbReference type="EMBL" id="RBOC01000109">
    <property type="protein sequence ID" value="RMM09018.1"/>
    <property type="molecule type" value="Genomic_DNA"/>
</dbReference>
<evidence type="ECO:0000313" key="3">
    <source>
        <dbReference type="EMBL" id="RMM09018.1"/>
    </source>
</evidence>
<evidence type="ECO:0000259" key="2">
    <source>
        <dbReference type="Pfam" id="PF07995"/>
    </source>
</evidence>
<dbReference type="SUPFAM" id="SSF50952">
    <property type="entry name" value="Soluble quinoprotein glucose dehydrogenase"/>
    <property type="match status" value="1"/>
</dbReference>
<sequence>MQGAYLLLHVASVLRRRKRCQAAPSTTAPAATPTTARSSAPIPTAVRAPNQSRRVLPVPILRRLCANLLWRTAVSATGIPHARLPRVPLHRQPTPNAPTESLTTRTRLQRDVDSMHKETLMLRKTLIATCCTAAILSLPLTAGAAAQTYKSELGTVTVTPVAEGLDHPWALAFLPDKQGILVTERSGNLRIVSADGKLSAPLSGVPQVWARKQGGLLDVVLSPDFAKDRMVYLTYSEGSGKTAAEGDTAGTAAGRGRLSRDMTRLEDFEVIFRQQPKLSVGNHFGARMVFDRDGYLFIALGENNDRPTAQDLDKLQGKIVRLYPDGSVPKDNPFVGQKNVRSEIWSYGHRNQQGAALNPWTGTLWTNEHGPKGGDELNIIERGQNYGWPIATHGINYSGEPIPEAKGKFVEGTKVPFQVWEVSPGLSGMAFYDHNLFKAWDHSLFIGALATEELIRLQFDGDKIVHEERLLKDMKQRIRDVRQGPDGYVYVLTDEDKGSVLKVGLANQ</sequence>
<dbReference type="InterPro" id="IPR011042">
    <property type="entry name" value="6-blade_b-propeller_TolB-like"/>
</dbReference>
<dbReference type="Proteomes" id="UP000278587">
    <property type="component" value="Unassembled WGS sequence"/>
</dbReference>
<dbReference type="InterPro" id="IPR012938">
    <property type="entry name" value="Glc/Sorbosone_DH"/>
</dbReference>
<evidence type="ECO:0000256" key="1">
    <source>
        <dbReference type="SAM" id="MobiDB-lite"/>
    </source>
</evidence>
<feature type="region of interest" description="Disordered" evidence="1">
    <location>
        <begin position="85"/>
        <end position="105"/>
    </location>
</feature>
<feature type="domain" description="Glucose/Sorbosone dehydrogenase" evidence="2">
    <location>
        <begin position="165"/>
        <end position="501"/>
    </location>
</feature>